<sequence>MKAVAWTKYGKPGDALKIIEKEKPKPNKVEVLIKVHASTVTAGDVRLRACKVPAGFWLLTRLAFGVFKPRKTIPGMDFSGEVEAVGKGVTLFNIGDTVYGTSGMHLGANAEYICLPEKAAFIKKPEKISHNDAVASLFGGQTAIHFLKEKAKLVAGQKILINGASGSVGTASVQLAKYLGAEVTGVCSTGNIELIKSLGADKTIDYTKGSIEIAEEAYDIVLDNVGNLSVSRCNKLLKKNGKLISINAGLLTNLSAILNKNLISGVAGESKKNIEFLKKLTETGNMRSVIDKIYPLEQIVEAHKYVDKGHKKGNVVISVTHAPNAGYYSSKEAKTCHKVTM</sequence>
<gene>
    <name evidence="2" type="ORF">HELGO_WM33486</name>
</gene>
<dbReference type="Gene3D" id="3.40.50.720">
    <property type="entry name" value="NAD(P)-binding Rossmann-like Domain"/>
    <property type="match status" value="1"/>
</dbReference>
<dbReference type="Pfam" id="PF13602">
    <property type="entry name" value="ADH_zinc_N_2"/>
    <property type="match status" value="1"/>
</dbReference>
<name>A0A6S6SWY3_9GAMM</name>
<dbReference type="SUPFAM" id="SSF51735">
    <property type="entry name" value="NAD(P)-binding Rossmann-fold domains"/>
    <property type="match status" value="1"/>
</dbReference>
<protein>
    <submittedName>
        <fullName evidence="2">NAD(P)-dependent alcohol dehydrogenase</fullName>
    </submittedName>
</protein>
<organism evidence="2">
    <name type="scientific">uncultured Thiotrichaceae bacterium</name>
    <dbReference type="NCBI Taxonomy" id="298394"/>
    <lineage>
        <taxon>Bacteria</taxon>
        <taxon>Pseudomonadati</taxon>
        <taxon>Pseudomonadota</taxon>
        <taxon>Gammaproteobacteria</taxon>
        <taxon>Thiotrichales</taxon>
        <taxon>Thiotrichaceae</taxon>
        <taxon>environmental samples</taxon>
    </lineage>
</organism>
<reference evidence="2" key="1">
    <citation type="submission" date="2020-01" db="EMBL/GenBank/DDBJ databases">
        <authorList>
            <person name="Meier V. D."/>
            <person name="Meier V D."/>
        </authorList>
    </citation>
    <scope>NUCLEOTIDE SEQUENCE</scope>
    <source>
        <strain evidence="2">HLG_WM_MAG_09</strain>
    </source>
</reference>
<dbReference type="InterPro" id="IPR052733">
    <property type="entry name" value="Chloroplast_QOR"/>
</dbReference>
<proteinExistence type="predicted"/>
<dbReference type="AlphaFoldDB" id="A0A6S6SWY3"/>
<dbReference type="InterPro" id="IPR013154">
    <property type="entry name" value="ADH-like_N"/>
</dbReference>
<accession>A0A6S6SWY3</accession>
<dbReference type="GO" id="GO:0016491">
    <property type="term" value="F:oxidoreductase activity"/>
    <property type="evidence" value="ECO:0007669"/>
    <property type="project" value="InterPro"/>
</dbReference>
<dbReference type="PANTHER" id="PTHR44013:SF1">
    <property type="entry name" value="ZINC-TYPE ALCOHOL DEHYDROGENASE-LIKE PROTEIN C16A3.02C"/>
    <property type="match status" value="1"/>
</dbReference>
<dbReference type="InterPro" id="IPR036291">
    <property type="entry name" value="NAD(P)-bd_dom_sf"/>
</dbReference>
<dbReference type="SUPFAM" id="SSF50129">
    <property type="entry name" value="GroES-like"/>
    <property type="match status" value="1"/>
</dbReference>
<dbReference type="Pfam" id="PF08240">
    <property type="entry name" value="ADH_N"/>
    <property type="match status" value="1"/>
</dbReference>
<feature type="domain" description="Enoyl reductase (ER)" evidence="1">
    <location>
        <begin position="13"/>
        <end position="317"/>
    </location>
</feature>
<dbReference type="InterPro" id="IPR020843">
    <property type="entry name" value="ER"/>
</dbReference>
<evidence type="ECO:0000259" key="1">
    <source>
        <dbReference type="SMART" id="SM00829"/>
    </source>
</evidence>
<dbReference type="PANTHER" id="PTHR44013">
    <property type="entry name" value="ZINC-TYPE ALCOHOL DEHYDROGENASE-LIKE PROTEIN C16A3.02C"/>
    <property type="match status" value="1"/>
</dbReference>
<dbReference type="SMART" id="SM00829">
    <property type="entry name" value="PKS_ER"/>
    <property type="match status" value="1"/>
</dbReference>
<dbReference type="CDD" id="cd08267">
    <property type="entry name" value="MDR1"/>
    <property type="match status" value="1"/>
</dbReference>
<evidence type="ECO:0000313" key="2">
    <source>
        <dbReference type="EMBL" id="CAA6811591.1"/>
    </source>
</evidence>
<dbReference type="EMBL" id="CACVAT010000174">
    <property type="protein sequence ID" value="CAA6811591.1"/>
    <property type="molecule type" value="Genomic_DNA"/>
</dbReference>
<dbReference type="Gene3D" id="3.90.180.10">
    <property type="entry name" value="Medium-chain alcohol dehydrogenases, catalytic domain"/>
    <property type="match status" value="1"/>
</dbReference>
<dbReference type="InterPro" id="IPR011032">
    <property type="entry name" value="GroES-like_sf"/>
</dbReference>